<evidence type="ECO:0000256" key="2">
    <source>
        <dbReference type="ARBA" id="ARBA00008335"/>
    </source>
</evidence>
<dbReference type="Gene3D" id="1.20.1250.20">
    <property type="entry name" value="MFS general substrate transporter like domains"/>
    <property type="match status" value="1"/>
</dbReference>
<evidence type="ECO:0000256" key="5">
    <source>
        <dbReference type="ARBA" id="ARBA00022989"/>
    </source>
</evidence>
<comment type="similarity">
    <text evidence="2">Belongs to the major facilitator superfamily.</text>
</comment>
<feature type="transmembrane region" description="Helical" evidence="8">
    <location>
        <begin position="245"/>
        <end position="263"/>
    </location>
</feature>
<protein>
    <submittedName>
        <fullName evidence="10">MFS general substrate transporter</fullName>
    </submittedName>
</protein>
<gene>
    <name evidence="10" type="ORF">GLAREA_08449</name>
</gene>
<dbReference type="SUPFAM" id="SSF103473">
    <property type="entry name" value="MFS general substrate transporter"/>
    <property type="match status" value="1"/>
</dbReference>
<feature type="transmembrane region" description="Helical" evidence="8">
    <location>
        <begin position="275"/>
        <end position="294"/>
    </location>
</feature>
<feature type="region of interest" description="Disordered" evidence="7">
    <location>
        <begin position="561"/>
        <end position="582"/>
    </location>
</feature>
<proteinExistence type="inferred from homology"/>
<dbReference type="GO" id="GO:0000329">
    <property type="term" value="C:fungal-type vacuole membrane"/>
    <property type="evidence" value="ECO:0007669"/>
    <property type="project" value="TreeGrafter"/>
</dbReference>
<evidence type="ECO:0000256" key="8">
    <source>
        <dbReference type="SAM" id="Phobius"/>
    </source>
</evidence>
<dbReference type="KEGG" id="glz:GLAREA_08449"/>
<dbReference type="PANTHER" id="PTHR23501">
    <property type="entry name" value="MAJOR FACILITATOR SUPERFAMILY"/>
    <property type="match status" value="1"/>
</dbReference>
<feature type="transmembrane region" description="Helical" evidence="8">
    <location>
        <begin position="51"/>
        <end position="75"/>
    </location>
</feature>
<dbReference type="GO" id="GO:0012505">
    <property type="term" value="C:endomembrane system"/>
    <property type="evidence" value="ECO:0007669"/>
    <property type="project" value="UniProtKB-SubCell"/>
</dbReference>
<sequence>MTSPFEVSERQPLLTEPRSVANSDEVSAFGEFPSPGKKQRNVSIVRARLKFIFPALAIGIFLAAGDQTIVVSSYGRIGSDLDELDKVAWLATAYLCTTTAFQPLYGKLTDIFGRKACLLSAYCIFGLGALLCGLAQNMDQLIVARALTGIGAGGIITVVSILLSDIVTLEERGIWQGYVNMVFACGAGAGAPLGGILTDAIGWRWAFIAQAPLCMIAISLVAVLLQLPTESHHQKDEQKTKIKQVDFLGAVSLIACLVLLLVFLDTIASDRANHLVSYLWLISSAVCFVVFLWVENSFALYPLTPLRILFGKNFLGAYIALAFGNVAWYGIIFYVPLLYQAIGHLSASAAGTLLLPGIGSGVIGGFIGGTILKRRGATGFSSLALASYPLVAMASVGVALGAGFFARDIPLTAIVLAVSISLFVGGLGNGGGMAATLVVVIVVASPEDQAVATACVYLYRQLGTTIGLAIISLVFRRVLASNLIDRLVDAPELGLDTGEVLKGVSESLEYLDQLPIKGRIIVEAAYGKACRAVFLVCAGLAICAFISSWFINESRVEGQERNRPEEYGSIDEENGVGGSLRS</sequence>
<dbReference type="OrthoDB" id="3437016at2759"/>
<feature type="transmembrane region" description="Helical" evidence="8">
    <location>
        <begin position="315"/>
        <end position="337"/>
    </location>
</feature>
<dbReference type="PROSITE" id="PS50850">
    <property type="entry name" value="MFS"/>
    <property type="match status" value="1"/>
</dbReference>
<feature type="transmembrane region" description="Helical" evidence="8">
    <location>
        <begin position="87"/>
        <end position="105"/>
    </location>
</feature>
<feature type="transmembrane region" description="Helical" evidence="8">
    <location>
        <begin position="383"/>
        <end position="405"/>
    </location>
</feature>
<feature type="transmembrane region" description="Helical" evidence="8">
    <location>
        <begin position="175"/>
        <end position="197"/>
    </location>
</feature>
<keyword evidence="4 8" id="KW-0812">Transmembrane</keyword>
<comment type="subcellular location">
    <subcellularLocation>
        <location evidence="1">Endomembrane system</location>
        <topology evidence="1">Multi-pass membrane protein</topology>
    </subcellularLocation>
</comment>
<dbReference type="FunFam" id="1.20.1720.10:FF:000013">
    <property type="entry name" value="Related to multidrug resistance proteins"/>
    <property type="match status" value="1"/>
</dbReference>
<dbReference type="eggNOG" id="KOG0254">
    <property type="taxonomic scope" value="Eukaryota"/>
</dbReference>
<dbReference type="RefSeq" id="XP_008088685.1">
    <property type="nucleotide sequence ID" value="XM_008090494.1"/>
</dbReference>
<dbReference type="HOGENOM" id="CLU_000960_22_3_1"/>
<feature type="transmembrane region" description="Helical" evidence="8">
    <location>
        <begin position="411"/>
        <end position="444"/>
    </location>
</feature>
<dbReference type="Proteomes" id="UP000016922">
    <property type="component" value="Unassembled WGS sequence"/>
</dbReference>
<organism evidence="10 11">
    <name type="scientific">Glarea lozoyensis (strain ATCC 20868 / MF5171)</name>
    <dbReference type="NCBI Taxonomy" id="1116229"/>
    <lineage>
        <taxon>Eukaryota</taxon>
        <taxon>Fungi</taxon>
        <taxon>Dikarya</taxon>
        <taxon>Ascomycota</taxon>
        <taxon>Pezizomycotina</taxon>
        <taxon>Leotiomycetes</taxon>
        <taxon>Helotiales</taxon>
        <taxon>Helotiaceae</taxon>
        <taxon>Glarea</taxon>
    </lineage>
</organism>
<evidence type="ECO:0000313" key="10">
    <source>
        <dbReference type="EMBL" id="EPE24597.1"/>
    </source>
</evidence>
<evidence type="ECO:0000256" key="1">
    <source>
        <dbReference type="ARBA" id="ARBA00004127"/>
    </source>
</evidence>
<accession>S3CDJ6</accession>
<dbReference type="GeneID" id="19467498"/>
<evidence type="ECO:0000256" key="3">
    <source>
        <dbReference type="ARBA" id="ARBA00022448"/>
    </source>
</evidence>
<evidence type="ECO:0000256" key="6">
    <source>
        <dbReference type="ARBA" id="ARBA00023136"/>
    </source>
</evidence>
<dbReference type="GO" id="GO:0015174">
    <property type="term" value="F:basic amino acid transmembrane transporter activity"/>
    <property type="evidence" value="ECO:0007669"/>
    <property type="project" value="TreeGrafter"/>
</dbReference>
<dbReference type="InterPro" id="IPR036259">
    <property type="entry name" value="MFS_trans_sf"/>
</dbReference>
<evidence type="ECO:0000256" key="4">
    <source>
        <dbReference type="ARBA" id="ARBA00022692"/>
    </source>
</evidence>
<dbReference type="Pfam" id="PF07690">
    <property type="entry name" value="MFS_1"/>
    <property type="match status" value="1"/>
</dbReference>
<feature type="transmembrane region" description="Helical" evidence="8">
    <location>
        <begin position="117"/>
        <end position="136"/>
    </location>
</feature>
<feature type="transmembrane region" description="Helical" evidence="8">
    <location>
        <begin position="456"/>
        <end position="475"/>
    </location>
</feature>
<keyword evidence="6 8" id="KW-0472">Membrane</keyword>
<dbReference type="InterPro" id="IPR020846">
    <property type="entry name" value="MFS_dom"/>
</dbReference>
<feature type="transmembrane region" description="Helical" evidence="8">
    <location>
        <begin position="532"/>
        <end position="551"/>
    </location>
</feature>
<feature type="domain" description="Major facilitator superfamily (MFS) profile" evidence="9">
    <location>
        <begin position="52"/>
        <end position="556"/>
    </location>
</feature>
<evidence type="ECO:0000313" key="11">
    <source>
        <dbReference type="Proteomes" id="UP000016922"/>
    </source>
</evidence>
<evidence type="ECO:0000256" key="7">
    <source>
        <dbReference type="SAM" id="MobiDB-lite"/>
    </source>
</evidence>
<dbReference type="PANTHER" id="PTHR23501:SF84">
    <property type="entry name" value="VACUOLAR MEMBRANE AMINO ACID UPTAKE TRANSPORTER FNX2"/>
    <property type="match status" value="1"/>
</dbReference>
<name>S3CDJ6_GLAL2</name>
<feature type="transmembrane region" description="Helical" evidence="8">
    <location>
        <begin position="142"/>
        <end position="163"/>
    </location>
</feature>
<dbReference type="InterPro" id="IPR011701">
    <property type="entry name" value="MFS"/>
</dbReference>
<feature type="transmembrane region" description="Helical" evidence="8">
    <location>
        <begin position="203"/>
        <end position="225"/>
    </location>
</feature>
<reference evidence="10 11" key="1">
    <citation type="journal article" date="2013" name="BMC Genomics">
        <title>Genomics-driven discovery of the pneumocandin biosynthetic gene cluster in the fungus Glarea lozoyensis.</title>
        <authorList>
            <person name="Chen L."/>
            <person name="Yue Q."/>
            <person name="Zhang X."/>
            <person name="Xiang M."/>
            <person name="Wang C."/>
            <person name="Li S."/>
            <person name="Che Y."/>
            <person name="Ortiz-Lopez F.J."/>
            <person name="Bills G.F."/>
            <person name="Liu X."/>
            <person name="An Z."/>
        </authorList>
    </citation>
    <scope>NUCLEOTIDE SEQUENCE [LARGE SCALE GENOMIC DNA]</scope>
    <source>
        <strain evidence="11">ATCC 20868 / MF5171</strain>
    </source>
</reference>
<keyword evidence="5 8" id="KW-1133">Transmembrane helix</keyword>
<feature type="transmembrane region" description="Helical" evidence="8">
    <location>
        <begin position="349"/>
        <end position="371"/>
    </location>
</feature>
<dbReference type="GO" id="GO:0046943">
    <property type="term" value="F:carboxylic acid transmembrane transporter activity"/>
    <property type="evidence" value="ECO:0007669"/>
    <property type="project" value="UniProtKB-ARBA"/>
</dbReference>
<dbReference type="AlphaFoldDB" id="S3CDJ6"/>
<dbReference type="EMBL" id="KE145373">
    <property type="protein sequence ID" value="EPE24597.1"/>
    <property type="molecule type" value="Genomic_DNA"/>
</dbReference>
<keyword evidence="3" id="KW-0813">Transport</keyword>
<evidence type="ECO:0000259" key="9">
    <source>
        <dbReference type="PROSITE" id="PS50850"/>
    </source>
</evidence>
<keyword evidence="11" id="KW-1185">Reference proteome</keyword>
<dbReference type="OMA" id="PLMPWHI"/>